<dbReference type="GO" id="GO:0004252">
    <property type="term" value="F:serine-type endopeptidase activity"/>
    <property type="evidence" value="ECO:0007669"/>
    <property type="project" value="InterPro"/>
</dbReference>
<dbReference type="CDD" id="cd05562">
    <property type="entry name" value="Peptidases_S53_like"/>
    <property type="match status" value="1"/>
</dbReference>
<protein>
    <recommendedName>
        <fullName evidence="5">Peptidase S8/S53 domain-containing protein</fullName>
    </recommendedName>
</protein>
<dbReference type="Proteomes" id="UP000826709">
    <property type="component" value="Chromosome"/>
</dbReference>
<feature type="domain" description="Peptidase S8/S53" evidence="5">
    <location>
        <begin position="480"/>
        <end position="590"/>
    </location>
</feature>
<dbReference type="AlphaFoldDB" id="A0A8G1A413"/>
<name>A0A8G1A413_9EURY</name>
<dbReference type="KEGG" id="mfk:E2N92_11585"/>
<evidence type="ECO:0000313" key="6">
    <source>
        <dbReference type="EMBL" id="QYZ80019.1"/>
    </source>
</evidence>
<reference evidence="6" key="1">
    <citation type="journal article" date="2005" name="Int. J. Syst. Evol. Microbiol.">
        <title>Methanofollis formosanus sp. nov., isolated from a fish pond.</title>
        <authorList>
            <person name="Wu S.Y."/>
            <person name="Chen S.C."/>
            <person name="Lai M.C."/>
        </authorList>
    </citation>
    <scope>NUCLEOTIDE SEQUENCE</scope>
    <source>
        <strain evidence="6">ML15</strain>
    </source>
</reference>
<dbReference type="PROSITE" id="PS00018">
    <property type="entry name" value="EF_HAND_1"/>
    <property type="match status" value="1"/>
</dbReference>
<dbReference type="InterPro" id="IPR036439">
    <property type="entry name" value="Dockerin_dom_sf"/>
</dbReference>
<keyword evidence="4" id="KW-0720">Serine protease</keyword>
<dbReference type="InterPro" id="IPR018247">
    <property type="entry name" value="EF_Hand_1_Ca_BS"/>
</dbReference>
<dbReference type="SUPFAM" id="SSF52743">
    <property type="entry name" value="Subtilisin-like"/>
    <property type="match status" value="1"/>
</dbReference>
<organism evidence="6 7">
    <name type="scientific">Methanofollis formosanus</name>
    <dbReference type="NCBI Taxonomy" id="299308"/>
    <lineage>
        <taxon>Archaea</taxon>
        <taxon>Methanobacteriati</taxon>
        <taxon>Methanobacteriota</taxon>
        <taxon>Stenosarchaea group</taxon>
        <taxon>Methanomicrobia</taxon>
        <taxon>Methanomicrobiales</taxon>
        <taxon>Methanomicrobiaceae</taxon>
        <taxon>Methanofollis</taxon>
    </lineage>
</organism>
<keyword evidence="3" id="KW-0378">Hydrolase</keyword>
<dbReference type="GO" id="GO:0006508">
    <property type="term" value="P:proteolysis"/>
    <property type="evidence" value="ECO:0007669"/>
    <property type="project" value="UniProtKB-KW"/>
</dbReference>
<proteinExistence type="inferred from homology"/>
<dbReference type="Pfam" id="PF00082">
    <property type="entry name" value="Peptidase_S8"/>
    <property type="match status" value="1"/>
</dbReference>
<dbReference type="InterPro" id="IPR036852">
    <property type="entry name" value="Peptidase_S8/S53_dom_sf"/>
</dbReference>
<dbReference type="Gene3D" id="3.40.50.200">
    <property type="entry name" value="Peptidase S8/S53 domain"/>
    <property type="match status" value="2"/>
</dbReference>
<keyword evidence="2" id="KW-0645">Protease</keyword>
<comment type="similarity">
    <text evidence="1">Belongs to the peptidase S8 family.</text>
</comment>
<dbReference type="PANTHER" id="PTHR43806:SF11">
    <property type="entry name" value="CEREVISIN-RELATED"/>
    <property type="match status" value="1"/>
</dbReference>
<dbReference type="EMBL" id="CP037968">
    <property type="protein sequence ID" value="QYZ80019.1"/>
    <property type="molecule type" value="Genomic_DNA"/>
</dbReference>
<evidence type="ECO:0000256" key="4">
    <source>
        <dbReference type="ARBA" id="ARBA00022825"/>
    </source>
</evidence>
<dbReference type="PROSITE" id="PS00138">
    <property type="entry name" value="SUBTILASE_SER"/>
    <property type="match status" value="1"/>
</dbReference>
<evidence type="ECO:0000259" key="5">
    <source>
        <dbReference type="Pfam" id="PF00082"/>
    </source>
</evidence>
<dbReference type="GO" id="GO:0000272">
    <property type="term" value="P:polysaccharide catabolic process"/>
    <property type="evidence" value="ECO:0007669"/>
    <property type="project" value="InterPro"/>
</dbReference>
<reference evidence="6" key="2">
    <citation type="submission" date="2019-03" db="EMBL/GenBank/DDBJ databases">
        <authorList>
            <person name="Chen S.-C."/>
            <person name="Wu S.-Y."/>
            <person name="Lai M.-C."/>
        </authorList>
    </citation>
    <scope>NUCLEOTIDE SEQUENCE</scope>
    <source>
        <strain evidence="6">ML15</strain>
    </source>
</reference>
<sequence length="820" mass="87494">MKERGGPVTAGFVRVPALLFVAMVILCCPALAHGAGLQDGTAGEASLAQAGDQGSDLWISMRNESRTFKSGLSPAEEKLPTELVQVVRDGQEHGPAMTTRAAPPAAAFVPALPRTSTAHTDDGTFQVYVYVWLNEGVPTDVVDPYGEVTDRDEERYVAAAWVRTDRLGDLASLEDVRRIESVTPPAVYAGSVASESDVILKTAAVRKETGYGGEGMKVGIVSDSADQWREAVASGDLPPTVQILYDIDGIDEGTAMLEVVHDTAPGADLFFHSGWTNKLTFVTAISALVGAGCDVICDDIGWFDEPYFEDGYVASYVHEVVENEDLVYISAAGNDALGHYEGPFRDDGRGYHLFSEGSNLIRAVVEPPAEGMQTMPLQIFLQWDEPWGSASSDYDLFLVTREGNRFVEIANSSQVQDGDDVPMEEIAVEYFGDEPGVVYLSVALQDGEPCTLEIFILTGGFFDDQAATPEGAIFGHPAVPGVVAVGAVRADDPTEIEIFSSEGPATVTRPELEVRPKPDICGVDRTRISGVGEFGNTFFGTSAAAPAVAGVVATVWGINRDTSPAGVRKVLYETAVDLGEPGWDPVYGHGRADALSMFDALAAPPANLSLSFVPTSAEVRAGEEMEVDLVIDRTPAALLEYHITANLSDPAVGEITGVSFPGWVQHEEHTALPDDTVRINATGQPPRSQPDGVALCTLTVRGDAAGTTAVTADPDSRVIGPGEGEYVLEVAPGCITVMSAPIRPFPRPDGGTYPLPTDPDGDGLYEDVNGDSVLTMEDVTLYAGNLRFIRDRQPLEAFDFDKNGRIGFSDVNTLYSMVQR</sequence>
<evidence type="ECO:0000256" key="2">
    <source>
        <dbReference type="ARBA" id="ARBA00022670"/>
    </source>
</evidence>
<evidence type="ECO:0000256" key="1">
    <source>
        <dbReference type="ARBA" id="ARBA00011073"/>
    </source>
</evidence>
<dbReference type="InterPro" id="IPR000209">
    <property type="entry name" value="Peptidase_S8/S53_dom"/>
</dbReference>
<accession>A0A8G1A413</accession>
<dbReference type="InterPro" id="IPR050131">
    <property type="entry name" value="Peptidase_S8_subtilisin-like"/>
</dbReference>
<evidence type="ECO:0000313" key="7">
    <source>
        <dbReference type="Proteomes" id="UP000826709"/>
    </source>
</evidence>
<gene>
    <name evidence="6" type="ORF">E2N92_11585</name>
</gene>
<keyword evidence="7" id="KW-1185">Reference proteome</keyword>
<dbReference type="PANTHER" id="PTHR43806">
    <property type="entry name" value="PEPTIDASE S8"/>
    <property type="match status" value="1"/>
</dbReference>
<evidence type="ECO:0000256" key="3">
    <source>
        <dbReference type="ARBA" id="ARBA00022801"/>
    </source>
</evidence>
<dbReference type="InterPro" id="IPR034075">
    <property type="entry name" value="Glr3161-like_dom"/>
</dbReference>
<dbReference type="InterPro" id="IPR023828">
    <property type="entry name" value="Peptidase_S8_Ser-AS"/>
</dbReference>
<dbReference type="SUPFAM" id="SSF63446">
    <property type="entry name" value="Type I dockerin domain"/>
    <property type="match status" value="1"/>
</dbReference>